<dbReference type="PANTHER" id="PTHR45667">
    <property type="entry name" value="S-ADENOSYLMETHIONINE MITOCHONDRIAL CARRIER PROTEIN"/>
    <property type="match status" value="1"/>
</dbReference>
<reference evidence="10 11" key="1">
    <citation type="journal article" date="2019" name="Genome Biol. Evol.">
        <title>The Rhododendron genome and chromosomal organization provide insight into shared whole-genome duplications across the heath family (Ericaceae).</title>
        <authorList>
            <person name="Soza V.L."/>
            <person name="Lindsley D."/>
            <person name="Waalkes A."/>
            <person name="Ramage E."/>
            <person name="Patwardhan R.P."/>
            <person name="Burton J.N."/>
            <person name="Adey A."/>
            <person name="Kumar A."/>
            <person name="Qiu R."/>
            <person name="Shendure J."/>
            <person name="Hall B."/>
        </authorList>
    </citation>
    <scope>NUCLEOTIDE SEQUENCE [LARGE SCALE GENOMIC DNA]</scope>
    <source>
        <strain evidence="10">RSF 1966-606</strain>
    </source>
</reference>
<dbReference type="OrthoDB" id="10253709at2759"/>
<accession>A0A6A4L326</accession>
<comment type="caution">
    <text evidence="10">The sequence shown here is derived from an EMBL/GenBank/DDBJ whole genome shotgun (WGS) entry which is preliminary data.</text>
</comment>
<keyword evidence="4 8" id="KW-0812">Transmembrane</keyword>
<dbReference type="InterPro" id="IPR023395">
    <property type="entry name" value="MCP_dom_sf"/>
</dbReference>
<feature type="non-terminal residue" evidence="10">
    <location>
        <position position="1"/>
    </location>
</feature>
<keyword evidence="5" id="KW-0677">Repeat</keyword>
<gene>
    <name evidence="10" type="ORF">C3L33_16034</name>
</gene>
<dbReference type="SUPFAM" id="SSF103506">
    <property type="entry name" value="Mitochondrial carrier"/>
    <property type="match status" value="1"/>
</dbReference>
<dbReference type="Pfam" id="PF00153">
    <property type="entry name" value="Mito_carr"/>
    <property type="match status" value="3"/>
</dbReference>
<keyword evidence="7 8" id="KW-0472">Membrane</keyword>
<dbReference type="EMBL" id="QEFC01002459">
    <property type="protein sequence ID" value="KAE9452055.1"/>
    <property type="molecule type" value="Genomic_DNA"/>
</dbReference>
<protein>
    <submittedName>
        <fullName evidence="10">Uncharacterized protein</fullName>
    </submittedName>
</protein>
<evidence type="ECO:0000256" key="8">
    <source>
        <dbReference type="PROSITE-ProRule" id="PRU00282"/>
    </source>
</evidence>
<evidence type="ECO:0000256" key="5">
    <source>
        <dbReference type="ARBA" id="ARBA00022737"/>
    </source>
</evidence>
<evidence type="ECO:0000256" key="1">
    <source>
        <dbReference type="ARBA" id="ARBA00004141"/>
    </source>
</evidence>
<evidence type="ECO:0000256" key="7">
    <source>
        <dbReference type="ARBA" id="ARBA00023136"/>
    </source>
</evidence>
<dbReference type="AlphaFoldDB" id="A0A6A4L326"/>
<feature type="compositionally biased region" description="Low complexity" evidence="9">
    <location>
        <begin position="41"/>
        <end position="52"/>
    </location>
</feature>
<feature type="repeat" description="Solcar" evidence="8">
    <location>
        <begin position="458"/>
        <end position="541"/>
    </location>
</feature>
<sequence length="703" mass="77172">MTRSSKPSRSKYPSIKYKYSPLEGASFELADFSDEDGIPTSSGKGKQNGGKSEPQSFEMLSTAELISAVGHIWHCASRPLAFLQPKTNLRHDKGDFPQENVLCCTYGKDNVSTCNSAESQYFPVNLMTISHSSPVVPPNIECLKVSEQISFFEPHRGNYQHSLLWGLMQRSSSIPNGSWKEKSPTVGILQDMSSIYGWMSLPGLKQKVNSTLIESKKIDECCLSGDNHTSCCNSGNTAYPPTHDGTASADSHSQIANCMDSSSGQTTTTVAKASTTSLCSDYYIEALRREEATCSALRTPISRLPADSHLKYSDSDSHAYEESQHKKDDGDMRANKNDQLSEFVMADKCKIEGCSPSNNKPHYGLAKQEHAFAGALAGIFVSLCLHPMDTVKTVIQSCHADQKSINYIGRSIISDRGVAGLYRGIASNIASSAPISAVYTFTYESVKGSLLPFLPKEYQSVAHCIGGGCASVATSFIFTPSERIKQQMQVGSHYQNCWNALVGIIKKGGLPSLYAGWGAVLCRNVPHSIIKFYTYESLKQLMLPSHDPNAQPNTLQTLVCGGLAGSTAALFTTPFDVVKTRLQTQIPGSIHQYNGVFSTLVEIGKHEGFKGLYRGLIPRLVMYMSQGAIFFASYESCKRLFSMEIPQIHAWTFEYIQNMEDEAPYRGCVEEHRGKETTAKKMDDMVKALHASACNYMLNVYVG</sequence>
<evidence type="ECO:0000256" key="9">
    <source>
        <dbReference type="SAM" id="MobiDB-lite"/>
    </source>
</evidence>
<feature type="region of interest" description="Disordered" evidence="9">
    <location>
        <begin position="32"/>
        <end position="54"/>
    </location>
</feature>
<name>A0A6A4L326_9ERIC</name>
<keyword evidence="11" id="KW-1185">Reference proteome</keyword>
<dbReference type="InterPro" id="IPR018108">
    <property type="entry name" value="MCP_transmembrane"/>
</dbReference>
<feature type="repeat" description="Solcar" evidence="8">
    <location>
        <begin position="365"/>
        <end position="449"/>
    </location>
</feature>
<keyword evidence="3" id="KW-0813">Transport</keyword>
<comment type="similarity">
    <text evidence="2">Belongs to the mitochondrial carrier (TC 2.A.29) family.</text>
</comment>
<dbReference type="GO" id="GO:0016020">
    <property type="term" value="C:membrane"/>
    <property type="evidence" value="ECO:0007669"/>
    <property type="project" value="UniProtKB-SubCell"/>
</dbReference>
<dbReference type="Gene3D" id="1.50.40.10">
    <property type="entry name" value="Mitochondrial carrier domain"/>
    <property type="match status" value="2"/>
</dbReference>
<proteinExistence type="inferred from homology"/>
<dbReference type="FunFam" id="1.50.40.10:FF:000080">
    <property type="entry name" value="Mitochondrial substrate carrier protein-like"/>
    <property type="match status" value="1"/>
</dbReference>
<evidence type="ECO:0000256" key="4">
    <source>
        <dbReference type="ARBA" id="ARBA00022692"/>
    </source>
</evidence>
<comment type="subcellular location">
    <subcellularLocation>
        <location evidence="1">Membrane</location>
        <topology evidence="1">Multi-pass membrane protein</topology>
    </subcellularLocation>
</comment>
<evidence type="ECO:0000256" key="2">
    <source>
        <dbReference type="ARBA" id="ARBA00006375"/>
    </source>
</evidence>
<evidence type="ECO:0000313" key="11">
    <source>
        <dbReference type="Proteomes" id="UP000428333"/>
    </source>
</evidence>
<feature type="repeat" description="Solcar" evidence="8">
    <location>
        <begin position="552"/>
        <end position="640"/>
    </location>
</feature>
<keyword evidence="6" id="KW-1133">Transmembrane helix</keyword>
<dbReference type="PROSITE" id="PS50920">
    <property type="entry name" value="SOLCAR"/>
    <property type="match status" value="3"/>
</dbReference>
<feature type="region of interest" description="Disordered" evidence="9">
    <location>
        <begin position="307"/>
        <end position="334"/>
    </location>
</feature>
<evidence type="ECO:0000313" key="10">
    <source>
        <dbReference type="EMBL" id="KAE9452055.1"/>
    </source>
</evidence>
<evidence type="ECO:0000256" key="3">
    <source>
        <dbReference type="ARBA" id="ARBA00022448"/>
    </source>
</evidence>
<dbReference type="Proteomes" id="UP000428333">
    <property type="component" value="Linkage Group LG09"/>
</dbReference>
<organism evidence="10 11">
    <name type="scientific">Rhododendron williamsianum</name>
    <dbReference type="NCBI Taxonomy" id="262921"/>
    <lineage>
        <taxon>Eukaryota</taxon>
        <taxon>Viridiplantae</taxon>
        <taxon>Streptophyta</taxon>
        <taxon>Embryophyta</taxon>
        <taxon>Tracheophyta</taxon>
        <taxon>Spermatophyta</taxon>
        <taxon>Magnoliopsida</taxon>
        <taxon>eudicotyledons</taxon>
        <taxon>Gunneridae</taxon>
        <taxon>Pentapetalae</taxon>
        <taxon>asterids</taxon>
        <taxon>Ericales</taxon>
        <taxon>Ericaceae</taxon>
        <taxon>Ericoideae</taxon>
        <taxon>Rhodoreae</taxon>
        <taxon>Rhododendron</taxon>
    </lineage>
</organism>
<dbReference type="FunFam" id="1.50.40.10:FF:000162">
    <property type="entry name" value="Mitochondrial substrate carrier protein-like"/>
    <property type="match status" value="1"/>
</dbReference>
<evidence type="ECO:0000256" key="6">
    <source>
        <dbReference type="ARBA" id="ARBA00022989"/>
    </source>
</evidence>